<dbReference type="GeneID" id="301046810"/>
<organism evidence="1 2">
    <name type="scientific">Lentilactobacillus sunkii DSM 19904</name>
    <dbReference type="NCBI Taxonomy" id="1423808"/>
    <lineage>
        <taxon>Bacteria</taxon>
        <taxon>Bacillati</taxon>
        <taxon>Bacillota</taxon>
        <taxon>Bacilli</taxon>
        <taxon>Lactobacillales</taxon>
        <taxon>Lactobacillaceae</taxon>
        <taxon>Lentilactobacillus</taxon>
    </lineage>
</organism>
<keyword evidence="2" id="KW-1185">Reference proteome</keyword>
<proteinExistence type="predicted"/>
<dbReference type="AlphaFoldDB" id="A0A0R1L2S8"/>
<reference evidence="1 2" key="1">
    <citation type="journal article" date="2015" name="Genome Announc.">
        <title>Expanding the biotechnology potential of lactobacilli through comparative genomics of 213 strains and associated genera.</title>
        <authorList>
            <person name="Sun Z."/>
            <person name="Harris H.M."/>
            <person name="McCann A."/>
            <person name="Guo C."/>
            <person name="Argimon S."/>
            <person name="Zhang W."/>
            <person name="Yang X."/>
            <person name="Jeffery I.B."/>
            <person name="Cooney J.C."/>
            <person name="Kagawa T.F."/>
            <person name="Liu W."/>
            <person name="Song Y."/>
            <person name="Salvetti E."/>
            <person name="Wrobel A."/>
            <person name="Rasinkangas P."/>
            <person name="Parkhill J."/>
            <person name="Rea M.C."/>
            <person name="O'Sullivan O."/>
            <person name="Ritari J."/>
            <person name="Douillard F.P."/>
            <person name="Paul Ross R."/>
            <person name="Yang R."/>
            <person name="Briner A.E."/>
            <person name="Felis G.E."/>
            <person name="de Vos W.M."/>
            <person name="Barrangou R."/>
            <person name="Klaenhammer T.R."/>
            <person name="Caufield P.W."/>
            <person name="Cui Y."/>
            <person name="Zhang H."/>
            <person name="O'Toole P.W."/>
        </authorList>
    </citation>
    <scope>NUCLEOTIDE SEQUENCE [LARGE SCALE GENOMIC DNA]</scope>
    <source>
        <strain evidence="1 2">DSM 19904</strain>
    </source>
</reference>
<dbReference type="EMBL" id="AZEA01000001">
    <property type="protein sequence ID" value="KRK90141.1"/>
    <property type="molecule type" value="Genomic_DNA"/>
</dbReference>
<dbReference type="Proteomes" id="UP000051581">
    <property type="component" value="Unassembled WGS sequence"/>
</dbReference>
<dbReference type="RefSeq" id="WP_003636406.1">
    <property type="nucleotide sequence ID" value="NZ_AZEA01000001.1"/>
</dbReference>
<dbReference type="PATRIC" id="fig|1423808.3.peg.387"/>
<name>A0A0R1L2S8_9LACO</name>
<dbReference type="InterPro" id="IPR006448">
    <property type="entry name" value="Phage_term_ssu_P27"/>
</dbReference>
<dbReference type="Pfam" id="PF05119">
    <property type="entry name" value="Terminase_4"/>
    <property type="match status" value="1"/>
</dbReference>
<evidence type="ECO:0008006" key="3">
    <source>
        <dbReference type="Google" id="ProtNLM"/>
    </source>
</evidence>
<evidence type="ECO:0000313" key="1">
    <source>
        <dbReference type="EMBL" id="KRK90141.1"/>
    </source>
</evidence>
<evidence type="ECO:0000313" key="2">
    <source>
        <dbReference type="Proteomes" id="UP000051581"/>
    </source>
</evidence>
<gene>
    <name evidence="1" type="ORF">FD17_GL000386</name>
</gene>
<dbReference type="NCBIfam" id="TIGR01558">
    <property type="entry name" value="sm_term_P27"/>
    <property type="match status" value="1"/>
</dbReference>
<sequence length="172" mass="19185">MPKQMKLTTDKHARKDQRVRTQKLITETSGMDLIQKSCPKYLSSYARAMWTKLVPILQASGYVKQADKGTIEAFCINYQLLRKGYDSIKTDGVVTKVSKTVVNQRTGETYEDNAGWKRNPASQIIDSATAKLNSLAHELGLTPSARASLLQLSDDNDEEPNIKEMLNGGSEF</sequence>
<comment type="caution">
    <text evidence="1">The sequence shown here is derived from an EMBL/GenBank/DDBJ whole genome shotgun (WGS) entry which is preliminary data.</text>
</comment>
<protein>
    <recommendedName>
        <fullName evidence="3">Phage terminase small subunit P27 family</fullName>
    </recommendedName>
</protein>
<dbReference type="OrthoDB" id="2146193at2"/>
<accession>A0A0R1L2S8</accession>